<dbReference type="EMBL" id="AZSP01000382">
    <property type="protein sequence ID" value="PVE04760.1"/>
    <property type="molecule type" value="Genomic_DNA"/>
</dbReference>
<dbReference type="Pfam" id="PF00005">
    <property type="entry name" value="ABC_tran"/>
    <property type="match status" value="1"/>
</dbReference>
<dbReference type="Gene3D" id="3.40.50.300">
    <property type="entry name" value="P-loop containing nucleotide triphosphate hydrolases"/>
    <property type="match status" value="1"/>
</dbReference>
<dbReference type="GO" id="GO:0016887">
    <property type="term" value="F:ATP hydrolysis activity"/>
    <property type="evidence" value="ECO:0007669"/>
    <property type="project" value="InterPro"/>
</dbReference>
<comment type="caution">
    <text evidence="5">The sequence shown here is derived from an EMBL/GenBank/DDBJ whole genome shotgun (WGS) entry which is preliminary data.</text>
</comment>
<dbReference type="FunFam" id="3.40.50.300:FF:000032">
    <property type="entry name" value="Export ABC transporter ATP-binding protein"/>
    <property type="match status" value="1"/>
</dbReference>
<protein>
    <submittedName>
        <fullName evidence="5">ABC transporter</fullName>
    </submittedName>
</protein>
<dbReference type="GO" id="GO:0098796">
    <property type="term" value="C:membrane protein complex"/>
    <property type="evidence" value="ECO:0007669"/>
    <property type="project" value="UniProtKB-ARBA"/>
</dbReference>
<dbReference type="InterPro" id="IPR015854">
    <property type="entry name" value="ABC_transpr_LolD-like"/>
</dbReference>
<evidence type="ECO:0000256" key="3">
    <source>
        <dbReference type="ARBA" id="ARBA00022840"/>
    </source>
</evidence>
<dbReference type="AlphaFoldDB" id="A0A2T7SPA0"/>
<dbReference type="PANTHER" id="PTHR24220:SF685">
    <property type="entry name" value="ABC TRANSPORTER RELATED"/>
    <property type="match status" value="1"/>
</dbReference>
<evidence type="ECO:0000256" key="1">
    <source>
        <dbReference type="ARBA" id="ARBA00022448"/>
    </source>
</evidence>
<accession>A0A2T7SPA0</accession>
<evidence type="ECO:0000256" key="2">
    <source>
        <dbReference type="ARBA" id="ARBA00022741"/>
    </source>
</evidence>
<proteinExistence type="predicted"/>
<dbReference type="GO" id="GO:0022857">
    <property type="term" value="F:transmembrane transporter activity"/>
    <property type="evidence" value="ECO:0007669"/>
    <property type="project" value="TreeGrafter"/>
</dbReference>
<dbReference type="InterPro" id="IPR003593">
    <property type="entry name" value="AAA+_ATPase"/>
</dbReference>
<gene>
    <name evidence="5" type="ORF">Y717_09795</name>
</gene>
<organism evidence="5 6">
    <name type="scientific">Streptomyces scopuliridis RB72</name>
    <dbReference type="NCBI Taxonomy" id="1440053"/>
    <lineage>
        <taxon>Bacteria</taxon>
        <taxon>Bacillati</taxon>
        <taxon>Actinomycetota</taxon>
        <taxon>Actinomycetes</taxon>
        <taxon>Kitasatosporales</taxon>
        <taxon>Streptomycetaceae</taxon>
        <taxon>Streptomyces</taxon>
    </lineage>
</organism>
<dbReference type="GO" id="GO:0005886">
    <property type="term" value="C:plasma membrane"/>
    <property type="evidence" value="ECO:0007669"/>
    <property type="project" value="TreeGrafter"/>
</dbReference>
<dbReference type="CDD" id="cd03255">
    <property type="entry name" value="ABC_MJ0796_LolCDE_FtsE"/>
    <property type="match status" value="1"/>
</dbReference>
<dbReference type="PROSITE" id="PS50893">
    <property type="entry name" value="ABC_TRANSPORTER_2"/>
    <property type="match status" value="1"/>
</dbReference>
<evidence type="ECO:0000313" key="6">
    <source>
        <dbReference type="Proteomes" id="UP000245992"/>
    </source>
</evidence>
<evidence type="ECO:0000259" key="4">
    <source>
        <dbReference type="PROSITE" id="PS50893"/>
    </source>
</evidence>
<dbReference type="SMART" id="SM00382">
    <property type="entry name" value="AAA"/>
    <property type="match status" value="1"/>
</dbReference>
<dbReference type="STRING" id="1440053.GCA_000718095_01625"/>
<dbReference type="InterPro" id="IPR017911">
    <property type="entry name" value="MacB-like_ATP-bd"/>
</dbReference>
<dbReference type="GO" id="GO:0005524">
    <property type="term" value="F:ATP binding"/>
    <property type="evidence" value="ECO:0007669"/>
    <property type="project" value="UniProtKB-KW"/>
</dbReference>
<dbReference type="Proteomes" id="UP000245992">
    <property type="component" value="Unassembled WGS sequence"/>
</dbReference>
<name>A0A2T7SPA0_9ACTN</name>
<dbReference type="InterPro" id="IPR027417">
    <property type="entry name" value="P-loop_NTPase"/>
</dbReference>
<keyword evidence="3" id="KW-0067">ATP-binding</keyword>
<dbReference type="InterPro" id="IPR017871">
    <property type="entry name" value="ABC_transporter-like_CS"/>
</dbReference>
<sequence>MAPGGETSGGTASGGGMPGGTASGFAVRLEAATAVYGEGAAAVTALHGVTAGITRGAFTAVMGPSGSGKSTFLHLAAGLERPASGRVLLGDTDLSGLKETALTELRRERIGFVFQAYNLIPALDVSDNITLPLRFAGRSVDPAWLTEIAGAVGLGELLGRRPSELSGGQQQRVAIARALVTRPDVVFADEPTGALDTGTGAQVLRLLRGLVDSLGQTVVMVTHDPVAASYAHTVMFLADGRIVGELDAPTAESVAARMTHLGER</sequence>
<dbReference type="PANTHER" id="PTHR24220">
    <property type="entry name" value="IMPORT ATP-BINDING PROTEIN"/>
    <property type="match status" value="1"/>
</dbReference>
<dbReference type="PROSITE" id="PS00211">
    <property type="entry name" value="ABC_TRANSPORTER_1"/>
    <property type="match status" value="1"/>
</dbReference>
<dbReference type="SUPFAM" id="SSF52540">
    <property type="entry name" value="P-loop containing nucleoside triphosphate hydrolases"/>
    <property type="match status" value="1"/>
</dbReference>
<keyword evidence="2" id="KW-0547">Nucleotide-binding</keyword>
<dbReference type="InterPro" id="IPR003439">
    <property type="entry name" value="ABC_transporter-like_ATP-bd"/>
</dbReference>
<evidence type="ECO:0000313" key="5">
    <source>
        <dbReference type="EMBL" id="PVE04760.1"/>
    </source>
</evidence>
<keyword evidence="1" id="KW-0813">Transport</keyword>
<keyword evidence="6" id="KW-1185">Reference proteome</keyword>
<feature type="domain" description="ABC transporter" evidence="4">
    <location>
        <begin position="27"/>
        <end position="264"/>
    </location>
</feature>
<reference evidence="5 6" key="1">
    <citation type="submission" date="2013-12" db="EMBL/GenBank/DDBJ databases">
        <title>Annotated genome of Streptomyces scopuliridis.</title>
        <authorList>
            <person name="Olson J.B."/>
        </authorList>
    </citation>
    <scope>NUCLEOTIDE SEQUENCE [LARGE SCALE GENOMIC DNA]</scope>
    <source>
        <strain evidence="5 6">RB72</strain>
    </source>
</reference>